<dbReference type="EMBL" id="UINC01173892">
    <property type="protein sequence ID" value="SVD79736.1"/>
    <property type="molecule type" value="Genomic_DNA"/>
</dbReference>
<protein>
    <submittedName>
        <fullName evidence="2">Uncharacterized protein</fullName>
    </submittedName>
</protein>
<organism evidence="2">
    <name type="scientific">marine metagenome</name>
    <dbReference type="NCBI Taxonomy" id="408172"/>
    <lineage>
        <taxon>unclassified sequences</taxon>
        <taxon>metagenomes</taxon>
        <taxon>ecological metagenomes</taxon>
    </lineage>
</organism>
<keyword evidence="1" id="KW-0812">Transmembrane</keyword>
<evidence type="ECO:0000313" key="2">
    <source>
        <dbReference type="EMBL" id="SVD79736.1"/>
    </source>
</evidence>
<reference evidence="2" key="1">
    <citation type="submission" date="2018-05" db="EMBL/GenBank/DDBJ databases">
        <authorList>
            <person name="Lanie J.A."/>
            <person name="Ng W.-L."/>
            <person name="Kazmierczak K.M."/>
            <person name="Andrzejewski T.M."/>
            <person name="Davidsen T.M."/>
            <person name="Wayne K.J."/>
            <person name="Tettelin H."/>
            <person name="Glass J.I."/>
            <person name="Rusch D."/>
            <person name="Podicherti R."/>
            <person name="Tsui H.-C.T."/>
            <person name="Winkler M.E."/>
        </authorList>
    </citation>
    <scope>NUCLEOTIDE SEQUENCE</scope>
</reference>
<dbReference type="AlphaFoldDB" id="A0A382Y8V1"/>
<feature type="transmembrane region" description="Helical" evidence="1">
    <location>
        <begin position="27"/>
        <end position="43"/>
    </location>
</feature>
<keyword evidence="1" id="KW-0472">Membrane</keyword>
<sequence>MNILKNLWKGTDIALAMSGLRLDAGRFLLAWIPLLGVSVWLAYEA</sequence>
<evidence type="ECO:0000256" key="1">
    <source>
        <dbReference type="SAM" id="Phobius"/>
    </source>
</evidence>
<keyword evidence="1" id="KW-1133">Transmembrane helix</keyword>
<proteinExistence type="predicted"/>
<gene>
    <name evidence="2" type="ORF">METZ01_LOCUS432590</name>
</gene>
<accession>A0A382Y8V1</accession>
<name>A0A382Y8V1_9ZZZZ</name>
<feature type="non-terminal residue" evidence="2">
    <location>
        <position position="45"/>
    </location>
</feature>